<evidence type="ECO:0000256" key="1">
    <source>
        <dbReference type="SAM" id="MobiDB-lite"/>
    </source>
</evidence>
<proteinExistence type="predicted"/>
<feature type="compositionally biased region" description="Gly residues" evidence="1">
    <location>
        <begin position="1"/>
        <end position="13"/>
    </location>
</feature>
<name>A0AAN8X562_HALRR</name>
<feature type="compositionally biased region" description="Pro residues" evidence="1">
    <location>
        <begin position="102"/>
        <end position="113"/>
    </location>
</feature>
<feature type="compositionally biased region" description="Pro residues" evidence="1">
    <location>
        <begin position="79"/>
        <end position="88"/>
    </location>
</feature>
<comment type="caution">
    <text evidence="2">The sequence shown here is derived from an EMBL/GenBank/DDBJ whole genome shotgun (WGS) entry which is preliminary data.</text>
</comment>
<dbReference type="AlphaFoldDB" id="A0AAN8X562"/>
<feature type="compositionally biased region" description="Basic and acidic residues" evidence="1">
    <location>
        <begin position="184"/>
        <end position="208"/>
    </location>
</feature>
<dbReference type="EMBL" id="JAXCGZ010011530">
    <property type="protein sequence ID" value="KAK7074583.1"/>
    <property type="molecule type" value="Genomic_DNA"/>
</dbReference>
<keyword evidence="3" id="KW-1185">Reference proteome</keyword>
<dbReference type="Proteomes" id="UP001381693">
    <property type="component" value="Unassembled WGS sequence"/>
</dbReference>
<dbReference type="InterPro" id="IPR051412">
    <property type="entry name" value="Formin_Homology_Diaphanous_sf"/>
</dbReference>
<dbReference type="PRINTS" id="PR01217">
    <property type="entry name" value="PRICHEXTENSN"/>
</dbReference>
<evidence type="ECO:0000313" key="3">
    <source>
        <dbReference type="Proteomes" id="UP001381693"/>
    </source>
</evidence>
<gene>
    <name evidence="2" type="ORF">SK128_008534</name>
</gene>
<dbReference type="GO" id="GO:0005884">
    <property type="term" value="C:actin filament"/>
    <property type="evidence" value="ECO:0007669"/>
    <property type="project" value="TreeGrafter"/>
</dbReference>
<feature type="compositionally biased region" description="Polar residues" evidence="1">
    <location>
        <begin position="24"/>
        <end position="33"/>
    </location>
</feature>
<dbReference type="PANTHER" id="PTHR45691">
    <property type="entry name" value="PROTEIN DIAPHANOUS"/>
    <property type="match status" value="1"/>
</dbReference>
<accession>A0AAN8X562</accession>
<feature type="compositionally biased region" description="Polar residues" evidence="1">
    <location>
        <begin position="469"/>
        <end position="483"/>
    </location>
</feature>
<feature type="region of interest" description="Disordered" evidence="1">
    <location>
        <begin position="464"/>
        <end position="483"/>
    </location>
</feature>
<feature type="compositionally biased region" description="Polar residues" evidence="1">
    <location>
        <begin position="119"/>
        <end position="129"/>
    </location>
</feature>
<feature type="compositionally biased region" description="Pro residues" evidence="1">
    <location>
        <begin position="146"/>
        <end position="163"/>
    </location>
</feature>
<evidence type="ECO:0000313" key="2">
    <source>
        <dbReference type="EMBL" id="KAK7074583.1"/>
    </source>
</evidence>
<feature type="compositionally biased region" description="Pro residues" evidence="1">
    <location>
        <begin position="39"/>
        <end position="49"/>
    </location>
</feature>
<organism evidence="2 3">
    <name type="scientific">Halocaridina rubra</name>
    <name type="common">Hawaiian red shrimp</name>
    <dbReference type="NCBI Taxonomy" id="373956"/>
    <lineage>
        <taxon>Eukaryota</taxon>
        <taxon>Metazoa</taxon>
        <taxon>Ecdysozoa</taxon>
        <taxon>Arthropoda</taxon>
        <taxon>Crustacea</taxon>
        <taxon>Multicrustacea</taxon>
        <taxon>Malacostraca</taxon>
        <taxon>Eumalacostraca</taxon>
        <taxon>Eucarida</taxon>
        <taxon>Decapoda</taxon>
        <taxon>Pleocyemata</taxon>
        <taxon>Caridea</taxon>
        <taxon>Atyoidea</taxon>
        <taxon>Atyidae</taxon>
        <taxon>Halocaridina</taxon>
    </lineage>
</organism>
<reference evidence="2 3" key="1">
    <citation type="submission" date="2023-11" db="EMBL/GenBank/DDBJ databases">
        <title>Halocaridina rubra genome assembly.</title>
        <authorList>
            <person name="Smith C."/>
        </authorList>
    </citation>
    <scope>NUCLEOTIDE SEQUENCE [LARGE SCALE GENOMIC DNA]</scope>
    <source>
        <strain evidence="2">EP-1</strain>
        <tissue evidence="2">Whole</tissue>
    </source>
</reference>
<feature type="compositionally biased region" description="Pro residues" evidence="1">
    <location>
        <begin position="260"/>
        <end position="305"/>
    </location>
</feature>
<sequence>MNGGAPQLGGLFAGGMPRLKSTGRGLNTNSSGANSGGPLLPPGRKPAPSVPHRDVSLEPESSTVNDMPPSPKPSSKSSPAPPPPPPAARKPTFPNDRHSPRGPLPEPPSPASKPRPIEVSSTGRSQHPSLPSKPNLVIKPSVGSKPAPPRPPNSAKPQPPPKSPSVQPNGSALHSGRPTTRTNSMREYRSSSDNEYSHESQNVSKEDTFLPPSMARTLPAFHHNDRNNIGSQLSPGARPFTVGRASGNTMVKNMARAPSDRPPPPPNRPNVSAPPPPSQPPPPPPHRPPPSSKPEPPSGAPPQPPSRVSSRQSGKPYASHFSTLPPRLSRNTSSTYDRRTVDSTYAMRGMSLDVSYLTSSDESPNFSRSKSLDCEACVLESQQEYEQSHCDMCEGNALGAESGCPECEKYSLSRGAAAQLGHFKEEKVTCFSACNPRSKKKNKNSKIIRKETNRIEKIASVEQIEEENYSSNQQNIDTEVSTE</sequence>
<evidence type="ECO:0008006" key="4">
    <source>
        <dbReference type="Google" id="ProtNLM"/>
    </source>
</evidence>
<feature type="region of interest" description="Disordered" evidence="1">
    <location>
        <begin position="1"/>
        <end position="340"/>
    </location>
</feature>
<dbReference type="PANTHER" id="PTHR45691:SF6">
    <property type="entry name" value="PROTEIN DIAPHANOUS"/>
    <property type="match status" value="1"/>
</dbReference>
<protein>
    <recommendedName>
        <fullName evidence="4">WH2 domain-containing protein</fullName>
    </recommendedName>
</protein>
<dbReference type="GO" id="GO:0030041">
    <property type="term" value="P:actin filament polymerization"/>
    <property type="evidence" value="ECO:0007669"/>
    <property type="project" value="TreeGrafter"/>
</dbReference>